<name>A0ABP1S6G2_9HEXA</name>
<keyword evidence="3" id="KW-1185">Reference proteome</keyword>
<reference evidence="2 3" key="1">
    <citation type="submission" date="2024-08" db="EMBL/GenBank/DDBJ databases">
        <authorList>
            <person name="Cucini C."/>
            <person name="Frati F."/>
        </authorList>
    </citation>
    <scope>NUCLEOTIDE SEQUENCE [LARGE SCALE GENOMIC DNA]</scope>
</reference>
<organism evidence="2 3">
    <name type="scientific">Orchesella dallaii</name>
    <dbReference type="NCBI Taxonomy" id="48710"/>
    <lineage>
        <taxon>Eukaryota</taxon>
        <taxon>Metazoa</taxon>
        <taxon>Ecdysozoa</taxon>
        <taxon>Arthropoda</taxon>
        <taxon>Hexapoda</taxon>
        <taxon>Collembola</taxon>
        <taxon>Entomobryomorpha</taxon>
        <taxon>Entomobryoidea</taxon>
        <taxon>Orchesellidae</taxon>
        <taxon>Orchesellinae</taxon>
        <taxon>Orchesella</taxon>
    </lineage>
</organism>
<accession>A0ABP1S6G2</accession>
<evidence type="ECO:0000313" key="3">
    <source>
        <dbReference type="Proteomes" id="UP001642540"/>
    </source>
</evidence>
<feature type="region of interest" description="Disordered" evidence="1">
    <location>
        <begin position="166"/>
        <end position="214"/>
    </location>
</feature>
<dbReference type="Proteomes" id="UP001642540">
    <property type="component" value="Unassembled WGS sequence"/>
</dbReference>
<feature type="region of interest" description="Disordered" evidence="1">
    <location>
        <begin position="18"/>
        <end position="42"/>
    </location>
</feature>
<gene>
    <name evidence="2" type="ORF">ODALV1_LOCUS30345</name>
</gene>
<dbReference type="EMBL" id="CAXLJM020000161">
    <property type="protein sequence ID" value="CAL8144939.1"/>
    <property type="molecule type" value="Genomic_DNA"/>
</dbReference>
<sequence>MPIFHRFLFTMTVSTRKNKQVLSHTPRNSNSNKKVRTEGPKKTRKICEPVILTPSQWARAGQSRLTRKSREHQQRCCKGTLCIPPHSDHNCPHQTENFYRLIQSRLQQQGMSEDNEELELSSNSNDHNDGDDVQCENANLANSINWILDAEYLKGSRLLEEIMDVDEPESESGQQETDSHLEDNLVMNKRPDSPPPSEPLPNQSLVKPNSAPDLTDEMIATIEAAVHE</sequence>
<feature type="compositionally biased region" description="Polar residues" evidence="1">
    <location>
        <begin position="18"/>
        <end position="32"/>
    </location>
</feature>
<proteinExistence type="predicted"/>
<evidence type="ECO:0000313" key="2">
    <source>
        <dbReference type="EMBL" id="CAL8144939.1"/>
    </source>
</evidence>
<comment type="caution">
    <text evidence="2">The sequence shown here is derived from an EMBL/GenBank/DDBJ whole genome shotgun (WGS) entry which is preliminary data.</text>
</comment>
<protein>
    <submittedName>
        <fullName evidence="2">Uncharacterized protein</fullName>
    </submittedName>
</protein>
<feature type="region of interest" description="Disordered" evidence="1">
    <location>
        <begin position="108"/>
        <end position="135"/>
    </location>
</feature>
<evidence type="ECO:0000256" key="1">
    <source>
        <dbReference type="SAM" id="MobiDB-lite"/>
    </source>
</evidence>